<feature type="chain" id="PRO_5040948617" evidence="1">
    <location>
        <begin position="24"/>
        <end position="418"/>
    </location>
</feature>
<dbReference type="Pfam" id="PF16930">
    <property type="entry name" value="Porin_5"/>
    <property type="match status" value="1"/>
</dbReference>
<sequence length="418" mass="46134">MRKVLSAAAALGVCLALPAAAMAGAGVTDEQILKDLEYLRNKVAAQQEHIEALEGKQDSKGKVALANEFIDQLTLKGDLRVRYEKRDKDYKDGQGSDASRDRWRTRFRLGGIWDNKAENWQVGAGLATGSDDPTSTNDTWSESKTFETGDIRLDYAYAKHKWNDFAFTLGQAENPYKSSWVFWDGDVRLSGLTAQYGQKDGIFATLGGYGAKLVNDDNTATLVAGQAGYKGKVGSAKYTLAAGYQTYSKSLINEGNAAFELDRVDEDKYELNIGDLYGDVSFPVGDVKLKLYGQIWQNFGADGEIGESQAEDFTKKPGDADMGWVFGADAKYNSFKLGYAYSVVEADSLFGYLSDSDFGDGLNASKTNKKGHRVQLGYDISKNWGTSLTWLSFEPNEESVNYTVDQVDIYQFDVSYKF</sequence>
<dbReference type="RefSeq" id="WP_307633166.1">
    <property type="nucleotide sequence ID" value="NZ_JAPHEH010000001.1"/>
</dbReference>
<evidence type="ECO:0000313" key="2">
    <source>
        <dbReference type="EMBL" id="MDG4476196.1"/>
    </source>
</evidence>
<reference evidence="2" key="2">
    <citation type="submission" date="2022-10" db="EMBL/GenBank/DDBJ databases">
        <authorList>
            <person name="Aronson H.S."/>
        </authorList>
    </citation>
    <scope>NUCLEOTIDE SEQUENCE</scope>
    <source>
        <strain evidence="2">RS19-109</strain>
    </source>
</reference>
<evidence type="ECO:0000313" key="3">
    <source>
        <dbReference type="Proteomes" id="UP001154240"/>
    </source>
</evidence>
<evidence type="ECO:0000256" key="1">
    <source>
        <dbReference type="SAM" id="SignalP"/>
    </source>
</evidence>
<feature type="signal peptide" evidence="1">
    <location>
        <begin position="1"/>
        <end position="23"/>
    </location>
</feature>
<dbReference type="EMBL" id="JAPHEH010000001">
    <property type="protein sequence ID" value="MDG4476196.1"/>
    <property type="molecule type" value="Genomic_DNA"/>
</dbReference>
<dbReference type="SUPFAM" id="SSF56935">
    <property type="entry name" value="Porins"/>
    <property type="match status" value="1"/>
</dbReference>
<dbReference type="InterPro" id="IPR032638">
    <property type="entry name" value="Porin_5"/>
</dbReference>
<keyword evidence="3" id="KW-1185">Reference proteome</keyword>
<dbReference type="Proteomes" id="UP001154240">
    <property type="component" value="Unassembled WGS sequence"/>
</dbReference>
<keyword evidence="1" id="KW-0732">Signal</keyword>
<gene>
    <name evidence="2" type="ORF">OLX77_08510</name>
</gene>
<proteinExistence type="predicted"/>
<name>A0A9X4RLJ5_9BACT</name>
<dbReference type="AlphaFoldDB" id="A0A9X4RLJ5"/>
<organism evidence="2 3">
    <name type="scientific">Thiovibrio frasassiensis</name>
    <dbReference type="NCBI Taxonomy" id="2984131"/>
    <lineage>
        <taxon>Bacteria</taxon>
        <taxon>Pseudomonadati</taxon>
        <taxon>Thermodesulfobacteriota</taxon>
        <taxon>Desulfobulbia</taxon>
        <taxon>Desulfobulbales</taxon>
        <taxon>Thiovibrionaceae</taxon>
        <taxon>Thiovibrio</taxon>
    </lineage>
</organism>
<accession>A0A9X4RLJ5</accession>
<comment type="caution">
    <text evidence="2">The sequence shown here is derived from an EMBL/GenBank/DDBJ whole genome shotgun (WGS) entry which is preliminary data.</text>
</comment>
<protein>
    <submittedName>
        <fullName evidence="2">Porin</fullName>
    </submittedName>
</protein>
<reference evidence="2" key="1">
    <citation type="journal article" date="2022" name="bioRxiv">
        <title>Thiovibrio frasassiensisgen. nov., sp. nov., an autotrophic, elemental sulfur disproportionating bacterium isolated from sulfidic karst sediment, and proposal of Thiovibrionaceae fam. nov.</title>
        <authorList>
            <person name="Aronson H."/>
            <person name="Thomas C."/>
            <person name="Bhattacharyya M."/>
            <person name="Eckstein S."/>
            <person name="Jensen S."/>
            <person name="Barco R."/>
            <person name="Macalady J."/>
            <person name="Amend J."/>
        </authorList>
    </citation>
    <scope>NUCLEOTIDE SEQUENCE</scope>
    <source>
        <strain evidence="2">RS19-109</strain>
    </source>
</reference>